<keyword evidence="4 6" id="KW-1133">Transmembrane helix</keyword>
<organism evidence="8 9">
    <name type="scientific">Brooklawnia propionicigenes</name>
    <dbReference type="NCBI Taxonomy" id="3041175"/>
    <lineage>
        <taxon>Bacteria</taxon>
        <taxon>Bacillati</taxon>
        <taxon>Actinomycetota</taxon>
        <taxon>Actinomycetes</taxon>
        <taxon>Propionibacteriales</taxon>
        <taxon>Propionibacteriaceae</taxon>
        <taxon>Brooklawnia</taxon>
    </lineage>
</organism>
<evidence type="ECO:0000259" key="7">
    <source>
        <dbReference type="PROSITE" id="PS50850"/>
    </source>
</evidence>
<feature type="transmembrane region" description="Helical" evidence="6">
    <location>
        <begin position="297"/>
        <end position="315"/>
    </location>
</feature>
<evidence type="ECO:0000256" key="1">
    <source>
        <dbReference type="ARBA" id="ARBA00004651"/>
    </source>
</evidence>
<feature type="transmembrane region" description="Helical" evidence="6">
    <location>
        <begin position="335"/>
        <end position="354"/>
    </location>
</feature>
<dbReference type="InterPro" id="IPR036259">
    <property type="entry name" value="MFS_trans_sf"/>
</dbReference>
<dbReference type="PROSITE" id="PS00217">
    <property type="entry name" value="SUGAR_TRANSPORT_2"/>
    <property type="match status" value="1"/>
</dbReference>
<feature type="transmembrane region" description="Helical" evidence="6">
    <location>
        <begin position="54"/>
        <end position="80"/>
    </location>
</feature>
<feature type="transmembrane region" description="Helical" evidence="6">
    <location>
        <begin position="92"/>
        <end position="112"/>
    </location>
</feature>
<dbReference type="InterPro" id="IPR020846">
    <property type="entry name" value="MFS_dom"/>
</dbReference>
<evidence type="ECO:0000256" key="6">
    <source>
        <dbReference type="SAM" id="Phobius"/>
    </source>
</evidence>
<feature type="transmembrane region" description="Helical" evidence="6">
    <location>
        <begin position="385"/>
        <end position="407"/>
    </location>
</feature>
<gene>
    <name evidence="8" type="ORF">brsh051_02570</name>
</gene>
<keyword evidence="9" id="KW-1185">Reference proteome</keyword>
<dbReference type="Pfam" id="PF00083">
    <property type="entry name" value="Sugar_tr"/>
    <property type="match status" value="1"/>
</dbReference>
<feature type="transmembrane region" description="Helical" evidence="6">
    <location>
        <begin position="119"/>
        <end position="139"/>
    </location>
</feature>
<dbReference type="PROSITE" id="PS50850">
    <property type="entry name" value="MFS"/>
    <property type="match status" value="1"/>
</dbReference>
<dbReference type="PROSITE" id="PS00216">
    <property type="entry name" value="SUGAR_TRANSPORT_1"/>
    <property type="match status" value="2"/>
</dbReference>
<evidence type="ECO:0000313" key="9">
    <source>
        <dbReference type="Proteomes" id="UP001431656"/>
    </source>
</evidence>
<name>A0AAN0K5U0_9ACTN</name>
<evidence type="ECO:0000313" key="8">
    <source>
        <dbReference type="EMBL" id="BEH00976.1"/>
    </source>
</evidence>
<accession>A0AAN0K5U0</accession>
<dbReference type="InterPro" id="IPR005828">
    <property type="entry name" value="MFS_sugar_transport-like"/>
</dbReference>
<comment type="subcellular location">
    <subcellularLocation>
        <location evidence="1">Cell membrane</location>
        <topology evidence="1">Multi-pass membrane protein</topology>
    </subcellularLocation>
</comment>
<dbReference type="AlphaFoldDB" id="A0AAN0K5U0"/>
<evidence type="ECO:0000256" key="3">
    <source>
        <dbReference type="ARBA" id="ARBA00022692"/>
    </source>
</evidence>
<keyword evidence="5 6" id="KW-0472">Membrane</keyword>
<dbReference type="GO" id="GO:0005886">
    <property type="term" value="C:plasma membrane"/>
    <property type="evidence" value="ECO:0007669"/>
    <property type="project" value="UniProtKB-SubCell"/>
</dbReference>
<reference evidence="8" key="1">
    <citation type="journal article" date="2024" name="Int. J. Syst. Evol. Microbiol.">
        <title>Brooklawnia propionicigenes sp. nov., a facultatively anaerobic, propionate-producing bacterium isolated from a methanogenic reactor treating waste from cattle farms.</title>
        <authorList>
            <person name="Akita Y."/>
            <person name="Ueki A."/>
            <person name="Tonouchi A."/>
            <person name="Sugawara Y."/>
            <person name="Honma S."/>
            <person name="Kaku N."/>
            <person name="Ueki K."/>
        </authorList>
    </citation>
    <scope>NUCLEOTIDE SEQUENCE</scope>
    <source>
        <strain evidence="8">SH051</strain>
    </source>
</reference>
<dbReference type="PANTHER" id="PTHR23511">
    <property type="entry name" value="SYNAPTIC VESICLE GLYCOPROTEIN 2"/>
    <property type="match status" value="1"/>
</dbReference>
<dbReference type="PANTHER" id="PTHR23511:SF34">
    <property type="entry name" value="SYNAPTIC VESICLE GLYCOPROTEIN 2"/>
    <property type="match status" value="1"/>
</dbReference>
<dbReference type="GO" id="GO:0022857">
    <property type="term" value="F:transmembrane transporter activity"/>
    <property type="evidence" value="ECO:0007669"/>
    <property type="project" value="InterPro"/>
</dbReference>
<dbReference type="Gene3D" id="1.20.1250.20">
    <property type="entry name" value="MFS general substrate transporter like domains"/>
    <property type="match status" value="1"/>
</dbReference>
<feature type="transmembrane region" description="Helical" evidence="6">
    <location>
        <begin position="449"/>
        <end position="469"/>
    </location>
</feature>
<feature type="transmembrane region" description="Helical" evidence="6">
    <location>
        <begin position="145"/>
        <end position="166"/>
    </location>
</feature>
<dbReference type="SUPFAM" id="SSF103473">
    <property type="entry name" value="MFS general substrate transporter"/>
    <property type="match status" value="1"/>
</dbReference>
<dbReference type="KEGG" id="broo:brsh051_02570"/>
<keyword evidence="2" id="KW-0813">Transport</keyword>
<feature type="transmembrane region" description="Helical" evidence="6">
    <location>
        <begin position="361"/>
        <end position="379"/>
    </location>
</feature>
<evidence type="ECO:0000256" key="4">
    <source>
        <dbReference type="ARBA" id="ARBA00022989"/>
    </source>
</evidence>
<sequence length="479" mass="51782">MTGQDVYLAWRGQIAGTPTLEDAMNDPQPEVLNQLPSRAQRLDRLKFGREHGKLLVGSGVGWALDAMDVGLISYVMTALAVHWNLSNTQLSWIGSIGFVGMMIGASVGGLLADRLGRRNVFALTLLIYGIATGMAAFSVGIAMLMALRFVVGLGLGAELPVASTLVSEFAPQRIRGRMVVWLESFWALGWIMAALLGYFLVPQEIAGWPGWRWALLVGLAPAAYALVVRHGLPESVRFLESKGRLIEAEKSVREFEINSGVQPEVDIETAVKHTPVSVEVSTQQRARLFSPGMRRRTIALWAVWFFVNLSYYGAFTWMPTLLFRQGHSLIRSFEYTLIITLAQLPGYAMAAWLIEKWGRRPTLASFLLGSGVAAVLFGIQTSPVGIIVAGCALSFFNLGAWGALYAIGPEIYPTAMRGTGTGAASAAGRVAAIIAPLCVPLLLNSGGNPLVFGVFGVSFLIAAGSALLLPERRQKEMVE</sequence>
<dbReference type="Proteomes" id="UP001431656">
    <property type="component" value="Chromosome"/>
</dbReference>
<keyword evidence="3 6" id="KW-0812">Transmembrane</keyword>
<evidence type="ECO:0000256" key="5">
    <source>
        <dbReference type="ARBA" id="ARBA00023136"/>
    </source>
</evidence>
<feature type="transmembrane region" description="Helical" evidence="6">
    <location>
        <begin position="419"/>
        <end position="443"/>
    </location>
</feature>
<feature type="transmembrane region" description="Helical" evidence="6">
    <location>
        <begin position="213"/>
        <end position="232"/>
    </location>
</feature>
<dbReference type="InterPro" id="IPR005829">
    <property type="entry name" value="Sugar_transporter_CS"/>
</dbReference>
<dbReference type="EMBL" id="AP028056">
    <property type="protein sequence ID" value="BEH00976.1"/>
    <property type="molecule type" value="Genomic_DNA"/>
</dbReference>
<dbReference type="CDD" id="cd17316">
    <property type="entry name" value="MFS_SV2_like"/>
    <property type="match status" value="1"/>
</dbReference>
<dbReference type="RefSeq" id="WP_286266818.1">
    <property type="nucleotide sequence ID" value="NZ_AP028056.1"/>
</dbReference>
<evidence type="ECO:0000256" key="2">
    <source>
        <dbReference type="ARBA" id="ARBA00022448"/>
    </source>
</evidence>
<proteinExistence type="predicted"/>
<protein>
    <submittedName>
        <fullName evidence="8">MFS transporter</fullName>
    </submittedName>
</protein>
<feature type="domain" description="Major facilitator superfamily (MFS) profile" evidence="7">
    <location>
        <begin position="54"/>
        <end position="474"/>
    </location>
</feature>
<feature type="transmembrane region" description="Helical" evidence="6">
    <location>
        <begin position="178"/>
        <end position="201"/>
    </location>
</feature>